<organism evidence="1">
    <name type="scientific">viral metagenome</name>
    <dbReference type="NCBI Taxonomy" id="1070528"/>
    <lineage>
        <taxon>unclassified sequences</taxon>
        <taxon>metagenomes</taxon>
        <taxon>organismal metagenomes</taxon>
    </lineage>
</organism>
<accession>A0A6M3L0C7</accession>
<evidence type="ECO:0000313" key="1">
    <source>
        <dbReference type="EMBL" id="QJA88007.1"/>
    </source>
</evidence>
<gene>
    <name evidence="1" type="ORF">MM415B02848_0007</name>
</gene>
<name>A0A6M3L0C7_9ZZZZ</name>
<dbReference type="EMBL" id="MT142747">
    <property type="protein sequence ID" value="QJA88007.1"/>
    <property type="molecule type" value="Genomic_DNA"/>
</dbReference>
<reference evidence="1" key="1">
    <citation type="submission" date="2020-03" db="EMBL/GenBank/DDBJ databases">
        <title>The deep terrestrial virosphere.</title>
        <authorList>
            <person name="Holmfeldt K."/>
            <person name="Nilsson E."/>
            <person name="Simone D."/>
            <person name="Lopez-Fernandez M."/>
            <person name="Wu X."/>
            <person name="de Brujin I."/>
            <person name="Lundin D."/>
            <person name="Andersson A."/>
            <person name="Bertilsson S."/>
            <person name="Dopson M."/>
        </authorList>
    </citation>
    <scope>NUCLEOTIDE SEQUENCE</scope>
    <source>
        <strain evidence="1">MM415B02848</strain>
    </source>
</reference>
<protein>
    <submittedName>
        <fullName evidence="1">Uncharacterized protein</fullName>
    </submittedName>
</protein>
<proteinExistence type="predicted"/>
<sequence>MRWLKVWKRFRGGVSKPSYIQSLCEEEDEDSARDWAERSPGGHEAGWTVYWEEVDSLPVDLIEDKIIREVCRIHFAEIEIYNLIEELKRSREGESE</sequence>
<dbReference type="AlphaFoldDB" id="A0A6M3L0C7"/>